<dbReference type="CDD" id="cd01823">
    <property type="entry name" value="SEST_like"/>
    <property type="match status" value="1"/>
</dbReference>
<dbReference type="PANTHER" id="PTHR37981:SF1">
    <property type="entry name" value="SGNH HYDROLASE-TYPE ESTERASE DOMAIN-CONTAINING PROTEIN"/>
    <property type="match status" value="1"/>
</dbReference>
<feature type="disulfide bond" evidence="2">
    <location>
        <begin position="66"/>
        <end position="91"/>
    </location>
</feature>
<dbReference type="Pfam" id="PF13472">
    <property type="entry name" value="Lipase_GDSL_2"/>
    <property type="match status" value="1"/>
</dbReference>
<organism evidence="5 6">
    <name type="scientific">Paenarthrobacter nitroguajacolicus</name>
    <name type="common">Arthrobacter nitroguajacolicus</name>
    <dbReference type="NCBI Taxonomy" id="211146"/>
    <lineage>
        <taxon>Bacteria</taxon>
        <taxon>Bacillati</taxon>
        <taxon>Actinomycetota</taxon>
        <taxon>Actinomycetes</taxon>
        <taxon>Micrococcales</taxon>
        <taxon>Micrococcaceae</taxon>
        <taxon>Paenarthrobacter</taxon>
    </lineage>
</organism>
<dbReference type="PANTHER" id="PTHR37981">
    <property type="entry name" value="LIPASE 2"/>
    <property type="match status" value="1"/>
</dbReference>
<proteinExistence type="predicted"/>
<feature type="active site" description="Nucleophile" evidence="1">
    <location>
        <position position="47"/>
    </location>
</feature>
<evidence type="ECO:0000313" key="6">
    <source>
        <dbReference type="Proteomes" id="UP000316500"/>
    </source>
</evidence>
<protein>
    <submittedName>
        <fullName evidence="5">SGNH/GDSL hydrolase family protein</fullName>
    </submittedName>
</protein>
<dbReference type="InterPro" id="IPR036514">
    <property type="entry name" value="SGNH_hydro_sf"/>
</dbReference>
<dbReference type="RefSeq" id="WP_144650719.1">
    <property type="nucleotide sequence ID" value="NZ_VNFK01000008.1"/>
</dbReference>
<evidence type="ECO:0000256" key="2">
    <source>
        <dbReference type="PIRSR" id="PIRSR637460-2"/>
    </source>
</evidence>
<dbReference type="Proteomes" id="UP000316500">
    <property type="component" value="Unassembled WGS sequence"/>
</dbReference>
<dbReference type="InterPro" id="IPR037460">
    <property type="entry name" value="SEST-like"/>
</dbReference>
<feature type="chain" id="PRO_5021813711" evidence="3">
    <location>
        <begin position="34"/>
        <end position="298"/>
    </location>
</feature>
<dbReference type="InterPro" id="IPR006311">
    <property type="entry name" value="TAT_signal"/>
</dbReference>
<reference evidence="5 6" key="1">
    <citation type="submission" date="2019-07" db="EMBL/GenBank/DDBJ databases">
        <title>Diversity of Bacteria from Kongsfjorden, Arctic.</title>
        <authorList>
            <person name="Yu Y."/>
        </authorList>
    </citation>
    <scope>NUCLEOTIDE SEQUENCE [LARGE SCALE GENOMIC DNA]</scope>
    <source>
        <strain evidence="5 6">SM1928</strain>
    </source>
</reference>
<feature type="disulfide bond" evidence="2">
    <location>
        <begin position="142"/>
        <end position="150"/>
    </location>
</feature>
<dbReference type="GO" id="GO:0006629">
    <property type="term" value="P:lipid metabolic process"/>
    <property type="evidence" value="ECO:0007669"/>
    <property type="project" value="TreeGrafter"/>
</dbReference>
<keyword evidence="5" id="KW-0378">Hydrolase</keyword>
<feature type="domain" description="SGNH hydrolase-type esterase" evidence="4">
    <location>
        <begin position="43"/>
        <end position="281"/>
    </location>
</feature>
<dbReference type="PROSITE" id="PS51318">
    <property type="entry name" value="TAT"/>
    <property type="match status" value="1"/>
</dbReference>
<dbReference type="InterPro" id="IPR013830">
    <property type="entry name" value="SGNH_hydro"/>
</dbReference>
<dbReference type="EMBL" id="VNFK01000008">
    <property type="protein sequence ID" value="TVU62418.1"/>
    <property type="molecule type" value="Genomic_DNA"/>
</dbReference>
<keyword evidence="2" id="KW-1015">Disulfide bond</keyword>
<name>A0A558GZX2_PAENT</name>
<gene>
    <name evidence="5" type="ORF">FQP90_12335</name>
</gene>
<evidence type="ECO:0000256" key="1">
    <source>
        <dbReference type="PIRSR" id="PIRSR637460-1"/>
    </source>
</evidence>
<dbReference type="OrthoDB" id="5503950at2"/>
<dbReference type="Gene3D" id="3.40.50.1110">
    <property type="entry name" value="SGNH hydrolase"/>
    <property type="match status" value="1"/>
</dbReference>
<evidence type="ECO:0000256" key="3">
    <source>
        <dbReference type="SAM" id="SignalP"/>
    </source>
</evidence>
<evidence type="ECO:0000313" key="5">
    <source>
        <dbReference type="EMBL" id="TVU62418.1"/>
    </source>
</evidence>
<accession>A0A558GZX2</accession>
<comment type="caution">
    <text evidence="5">The sequence shown here is derived from an EMBL/GenBank/DDBJ whole genome shotgun (WGS) entry which is preliminary data.</text>
</comment>
<dbReference type="AlphaFoldDB" id="A0A558GZX2"/>
<dbReference type="SUPFAM" id="SSF52266">
    <property type="entry name" value="SGNH hydrolase"/>
    <property type="match status" value="1"/>
</dbReference>
<evidence type="ECO:0000259" key="4">
    <source>
        <dbReference type="Pfam" id="PF13472"/>
    </source>
</evidence>
<feature type="signal peptide" evidence="3">
    <location>
        <begin position="1"/>
        <end position="33"/>
    </location>
</feature>
<dbReference type="GO" id="GO:0016788">
    <property type="term" value="F:hydrolase activity, acting on ester bonds"/>
    <property type="evidence" value="ECO:0007669"/>
    <property type="project" value="InterPro"/>
</dbReference>
<feature type="active site" evidence="1">
    <location>
        <position position="273"/>
    </location>
</feature>
<keyword evidence="3" id="KW-0732">Signal</keyword>
<sequence length="298" mass="29976">MATHQARRRHTVLASGLAALALVVGFTASPATAAPPPPVNYVALGDSYTAGTGAGDLAGPIPAIPCWQSAGGYVDIAGASARVALIDNAACHGAFLGPIGTSTPVVQQIAELSGAALNSETDLVSITAGALDAGSGLALQACASPDTQSCAVIVAGIIQNLGIVEAALEGTYQSIQFAAPNATIAVLGYPRLFDPSEGDIVLGGATVVPVANQILVNQAVDALNATIAKAVAESGTNAVFVDVAKRFTGHAVNSDNPWIVLDLTQPLLDANFHPNDAGHRAYASALLSSVKLTQLAKR</sequence>